<proteinExistence type="predicted"/>
<dbReference type="Proteomes" id="UP001218034">
    <property type="component" value="Chromosome"/>
</dbReference>
<gene>
    <name evidence="1" type="ORF">SVXNc_0709</name>
</gene>
<organism evidence="1 2">
    <name type="scientific">Candidatus Nanohalococcus occultus</name>
    <dbReference type="NCBI Taxonomy" id="2978047"/>
    <lineage>
        <taxon>Archaea</taxon>
        <taxon>Candidatus Nanohalarchaeota</taxon>
        <taxon>Candidatus Nanohalarchaeota incertae sedis</taxon>
        <taxon>Candidatus Nanohalococcus</taxon>
    </lineage>
</organism>
<evidence type="ECO:0000313" key="2">
    <source>
        <dbReference type="Proteomes" id="UP001218034"/>
    </source>
</evidence>
<protein>
    <submittedName>
        <fullName evidence="1">Uncharacterized protein</fullName>
    </submittedName>
</protein>
<name>A0ABY8CEU8_9ARCH</name>
<sequence>MQNDGYEEVVLDFDDGPSDEFRAGTYDKRTSEFVGYLRQGERSYSGGITEDGAAVISNEDNPAREWVRFSPGDVLDPREIR</sequence>
<keyword evidence="2" id="KW-1185">Reference proteome</keyword>
<accession>A0ABY8CEU8</accession>
<evidence type="ECO:0000313" key="1">
    <source>
        <dbReference type="EMBL" id="WEL19723.1"/>
    </source>
</evidence>
<dbReference type="EMBL" id="CP104395">
    <property type="protein sequence ID" value="WEL19723.1"/>
    <property type="molecule type" value="Genomic_DNA"/>
</dbReference>
<reference evidence="1 2" key="1">
    <citation type="submission" date="2022-09" db="EMBL/GenBank/DDBJ databases">
        <title>Xylan utilization by haloarchaea-nanohaloarchaea associations.</title>
        <authorList>
            <person name="Yakimov M."/>
        </authorList>
    </citation>
    <scope>NUCLEOTIDE SEQUENCE [LARGE SCALE GENOMIC DNA]</scope>
    <source>
        <strain evidence="1 2">SVXNc</strain>
    </source>
</reference>